<dbReference type="PANTHER" id="PTHR47256">
    <property type="entry name" value="ZN(II)2CYS6 TRANSCRIPTION FACTOR (EUROFUNG)-RELATED"/>
    <property type="match status" value="1"/>
</dbReference>
<dbReference type="GeneID" id="89980345"/>
<protein>
    <recommendedName>
        <fullName evidence="6">Zn(2)-C6 fungal-type domain-containing protein</fullName>
    </recommendedName>
</protein>
<evidence type="ECO:0000256" key="5">
    <source>
        <dbReference type="SAM" id="MobiDB-lite"/>
    </source>
</evidence>
<proteinExistence type="predicted"/>
<dbReference type="Gene3D" id="4.10.240.10">
    <property type="entry name" value="Zn(2)-C6 fungal-type DNA-binding domain"/>
    <property type="match status" value="1"/>
</dbReference>
<dbReference type="GO" id="GO:0000981">
    <property type="term" value="F:DNA-binding transcription factor activity, RNA polymerase II-specific"/>
    <property type="evidence" value="ECO:0007669"/>
    <property type="project" value="InterPro"/>
</dbReference>
<organism evidence="7 8">
    <name type="scientific">Exophiala bonariae</name>
    <dbReference type="NCBI Taxonomy" id="1690606"/>
    <lineage>
        <taxon>Eukaryota</taxon>
        <taxon>Fungi</taxon>
        <taxon>Dikarya</taxon>
        <taxon>Ascomycota</taxon>
        <taxon>Pezizomycotina</taxon>
        <taxon>Eurotiomycetes</taxon>
        <taxon>Chaetothyriomycetidae</taxon>
        <taxon>Chaetothyriales</taxon>
        <taxon>Herpotrichiellaceae</taxon>
        <taxon>Exophiala</taxon>
    </lineage>
</organism>
<evidence type="ECO:0000313" key="8">
    <source>
        <dbReference type="Proteomes" id="UP001358417"/>
    </source>
</evidence>
<name>A0AAV9NJ70_9EURO</name>
<dbReference type="SMART" id="SM00066">
    <property type="entry name" value="GAL4"/>
    <property type="match status" value="1"/>
</dbReference>
<dbReference type="SUPFAM" id="SSF57701">
    <property type="entry name" value="Zn2/Cys6 DNA-binding domain"/>
    <property type="match status" value="1"/>
</dbReference>
<reference evidence="7 8" key="1">
    <citation type="submission" date="2023-08" db="EMBL/GenBank/DDBJ databases">
        <title>Black Yeasts Isolated from many extreme environments.</title>
        <authorList>
            <person name="Coleine C."/>
            <person name="Stajich J.E."/>
            <person name="Selbmann L."/>
        </authorList>
    </citation>
    <scope>NUCLEOTIDE SEQUENCE [LARGE SCALE GENOMIC DNA]</scope>
    <source>
        <strain evidence="7 8">CCFEE 5792</strain>
    </source>
</reference>
<dbReference type="CDD" id="cd00067">
    <property type="entry name" value="GAL4"/>
    <property type="match status" value="1"/>
</dbReference>
<sequence>MSSKTSTVFSKPTESSSSTKRHRKAAVACIACKVRKIRCSGSAPCETCVSLDTKCIIDETLDGRRKVALNRRLEELFHYKWILEALLLCLRSCRGKHLVAILELLSNGSPMPLLAAALCSLLGQCRLPAENSKEIAELQQNLTNYVQENESVISSMSEHDPNDLTPEDYRPHIGDEMTPPMKPPRSATAMEPDTSSPNPYLPIRGSPNFLFRRPSNFLGESTRFPGSLGADIASVAEDVGLNVIIDCMKGACIELPSHDLFNGYLAHCNSFVFVSFDLMG</sequence>
<dbReference type="RefSeq" id="XP_064708382.1">
    <property type="nucleotide sequence ID" value="XM_064855722.1"/>
</dbReference>
<dbReference type="PROSITE" id="PS00463">
    <property type="entry name" value="ZN2_CY6_FUNGAL_1"/>
    <property type="match status" value="1"/>
</dbReference>
<keyword evidence="4" id="KW-0539">Nucleus</keyword>
<dbReference type="EMBL" id="JAVRRD010000007">
    <property type="protein sequence ID" value="KAK5056666.1"/>
    <property type="molecule type" value="Genomic_DNA"/>
</dbReference>
<dbReference type="PANTHER" id="PTHR47256:SF1">
    <property type="entry name" value="ZN(II)2CYS6 TRANSCRIPTION FACTOR (EUROFUNG)"/>
    <property type="match status" value="1"/>
</dbReference>
<dbReference type="Proteomes" id="UP001358417">
    <property type="component" value="Unassembled WGS sequence"/>
</dbReference>
<evidence type="ECO:0000259" key="6">
    <source>
        <dbReference type="PROSITE" id="PS50048"/>
    </source>
</evidence>
<keyword evidence="3" id="KW-0804">Transcription</keyword>
<feature type="domain" description="Zn(2)-C6 fungal-type" evidence="6">
    <location>
        <begin position="28"/>
        <end position="57"/>
    </location>
</feature>
<evidence type="ECO:0000313" key="7">
    <source>
        <dbReference type="EMBL" id="KAK5056666.1"/>
    </source>
</evidence>
<dbReference type="Pfam" id="PF00172">
    <property type="entry name" value="Zn_clus"/>
    <property type="match status" value="1"/>
</dbReference>
<feature type="region of interest" description="Disordered" evidence="5">
    <location>
        <begin position="176"/>
        <end position="199"/>
    </location>
</feature>
<dbReference type="InterPro" id="IPR053187">
    <property type="entry name" value="Notoamide_regulator"/>
</dbReference>
<gene>
    <name evidence="7" type="ORF">LTR84_012198</name>
</gene>
<keyword evidence="8" id="KW-1185">Reference proteome</keyword>
<dbReference type="PROSITE" id="PS50048">
    <property type="entry name" value="ZN2_CY6_FUNGAL_2"/>
    <property type="match status" value="1"/>
</dbReference>
<keyword evidence="1" id="KW-0805">Transcription regulation</keyword>
<evidence type="ECO:0000256" key="2">
    <source>
        <dbReference type="ARBA" id="ARBA00023125"/>
    </source>
</evidence>
<dbReference type="InterPro" id="IPR036864">
    <property type="entry name" value="Zn2-C6_fun-type_DNA-bd_sf"/>
</dbReference>
<keyword evidence="2" id="KW-0238">DNA-binding</keyword>
<evidence type="ECO:0000256" key="1">
    <source>
        <dbReference type="ARBA" id="ARBA00023015"/>
    </source>
</evidence>
<comment type="caution">
    <text evidence="7">The sequence shown here is derived from an EMBL/GenBank/DDBJ whole genome shotgun (WGS) entry which is preliminary data.</text>
</comment>
<dbReference type="AlphaFoldDB" id="A0AAV9NJ70"/>
<dbReference type="GO" id="GO:0003677">
    <property type="term" value="F:DNA binding"/>
    <property type="evidence" value="ECO:0007669"/>
    <property type="project" value="UniProtKB-KW"/>
</dbReference>
<accession>A0AAV9NJ70</accession>
<evidence type="ECO:0000256" key="3">
    <source>
        <dbReference type="ARBA" id="ARBA00023163"/>
    </source>
</evidence>
<evidence type="ECO:0000256" key="4">
    <source>
        <dbReference type="ARBA" id="ARBA00023242"/>
    </source>
</evidence>
<dbReference type="InterPro" id="IPR001138">
    <property type="entry name" value="Zn2Cys6_DnaBD"/>
</dbReference>
<dbReference type="GO" id="GO:0008270">
    <property type="term" value="F:zinc ion binding"/>
    <property type="evidence" value="ECO:0007669"/>
    <property type="project" value="InterPro"/>
</dbReference>